<feature type="region of interest" description="Disordered" evidence="1">
    <location>
        <begin position="84"/>
        <end position="103"/>
    </location>
</feature>
<dbReference type="AlphaFoldDB" id="A2C8U8"/>
<keyword evidence="2" id="KW-0472">Membrane</keyword>
<organism evidence="3 4">
    <name type="scientific">Prochlorococcus marinus (strain MIT 9303)</name>
    <dbReference type="NCBI Taxonomy" id="59922"/>
    <lineage>
        <taxon>Bacteria</taxon>
        <taxon>Bacillati</taxon>
        <taxon>Cyanobacteriota</taxon>
        <taxon>Cyanophyceae</taxon>
        <taxon>Synechococcales</taxon>
        <taxon>Prochlorococcaceae</taxon>
        <taxon>Prochlorococcus</taxon>
    </lineage>
</organism>
<evidence type="ECO:0000313" key="3">
    <source>
        <dbReference type="EMBL" id="ABM77908.1"/>
    </source>
</evidence>
<protein>
    <submittedName>
        <fullName evidence="3">Uncharacterized protein</fullName>
    </submittedName>
</protein>
<accession>A2C8U8</accession>
<dbReference type="HOGENOM" id="CLU_2024658_0_0_3"/>
<feature type="transmembrane region" description="Helical" evidence="2">
    <location>
        <begin position="46"/>
        <end position="64"/>
    </location>
</feature>
<keyword evidence="2" id="KW-0812">Transmembrane</keyword>
<sequence>MVEFTIFDPLLLSFGTRSPVLATPAHLEPMPVVCKASCMEMNAGYIGLGVCFLVFAGLQFWWLGMTMGLFSKRRDLQVEFKPPKEVGTNFKPQRDLSPISRDDEFKRRLEQTFAESPSQRED</sequence>
<evidence type="ECO:0000256" key="1">
    <source>
        <dbReference type="SAM" id="MobiDB-lite"/>
    </source>
</evidence>
<dbReference type="KEGG" id="pmf:P9303_11591"/>
<name>A2C8U8_PROM3</name>
<evidence type="ECO:0000256" key="2">
    <source>
        <dbReference type="SAM" id="Phobius"/>
    </source>
</evidence>
<reference evidence="3 4" key="1">
    <citation type="journal article" date="2007" name="PLoS Genet.">
        <title>Patterns and implications of gene gain and loss in the evolution of Prochlorococcus.</title>
        <authorList>
            <person name="Kettler G.C."/>
            <person name="Martiny A.C."/>
            <person name="Huang K."/>
            <person name="Zucker J."/>
            <person name="Coleman M.L."/>
            <person name="Rodrigue S."/>
            <person name="Chen F."/>
            <person name="Lapidus A."/>
            <person name="Ferriera S."/>
            <person name="Johnson J."/>
            <person name="Steglich C."/>
            <person name="Church G.M."/>
            <person name="Richardson P."/>
            <person name="Chisholm S.W."/>
        </authorList>
    </citation>
    <scope>NUCLEOTIDE SEQUENCE [LARGE SCALE GENOMIC DNA]</scope>
    <source>
        <strain evidence="3 4">MIT 9303</strain>
    </source>
</reference>
<gene>
    <name evidence="3" type="ordered locus">P9303_11591</name>
</gene>
<keyword evidence="2" id="KW-1133">Transmembrane helix</keyword>
<dbReference type="Proteomes" id="UP000002274">
    <property type="component" value="Chromosome"/>
</dbReference>
<evidence type="ECO:0000313" key="4">
    <source>
        <dbReference type="Proteomes" id="UP000002274"/>
    </source>
</evidence>
<proteinExistence type="predicted"/>
<dbReference type="EMBL" id="CP000554">
    <property type="protein sequence ID" value="ABM77908.1"/>
    <property type="molecule type" value="Genomic_DNA"/>
</dbReference>